<dbReference type="EMBL" id="JACEEZ010022558">
    <property type="protein sequence ID" value="KAG0712297.1"/>
    <property type="molecule type" value="Genomic_DNA"/>
</dbReference>
<keyword evidence="1" id="KW-0853">WD repeat</keyword>
<organism evidence="3 4">
    <name type="scientific">Chionoecetes opilio</name>
    <name type="common">Atlantic snow crab</name>
    <name type="synonym">Cancer opilio</name>
    <dbReference type="NCBI Taxonomy" id="41210"/>
    <lineage>
        <taxon>Eukaryota</taxon>
        <taxon>Metazoa</taxon>
        <taxon>Ecdysozoa</taxon>
        <taxon>Arthropoda</taxon>
        <taxon>Crustacea</taxon>
        <taxon>Multicrustacea</taxon>
        <taxon>Malacostraca</taxon>
        <taxon>Eumalacostraca</taxon>
        <taxon>Eucarida</taxon>
        <taxon>Decapoda</taxon>
        <taxon>Pleocyemata</taxon>
        <taxon>Brachyura</taxon>
        <taxon>Eubrachyura</taxon>
        <taxon>Majoidea</taxon>
        <taxon>Majidae</taxon>
        <taxon>Chionoecetes</taxon>
    </lineage>
</organism>
<comment type="caution">
    <text evidence="3">The sequence shown here is derived from an EMBL/GenBank/DDBJ whole genome shotgun (WGS) entry which is preliminary data.</text>
</comment>
<evidence type="ECO:0000256" key="1">
    <source>
        <dbReference type="ARBA" id="ARBA00022574"/>
    </source>
</evidence>
<evidence type="ECO:0000313" key="3">
    <source>
        <dbReference type="EMBL" id="KAG0712297.1"/>
    </source>
</evidence>
<dbReference type="Proteomes" id="UP000770661">
    <property type="component" value="Unassembled WGS sequence"/>
</dbReference>
<name>A0A8J4XQK9_CHIOP</name>
<dbReference type="InterPro" id="IPR016024">
    <property type="entry name" value="ARM-type_fold"/>
</dbReference>
<feature type="domain" description="Alfy-like armadillo-like repeat" evidence="2">
    <location>
        <begin position="582"/>
        <end position="674"/>
    </location>
</feature>
<protein>
    <submittedName>
        <fullName evidence="3">WD repeat and FYVE domain-containing protein 3</fullName>
    </submittedName>
</protein>
<evidence type="ECO:0000313" key="4">
    <source>
        <dbReference type="Proteomes" id="UP000770661"/>
    </source>
</evidence>
<reference evidence="3" key="1">
    <citation type="submission" date="2020-07" db="EMBL/GenBank/DDBJ databases">
        <title>The High-quality genome of the commercially important snow crab, Chionoecetes opilio.</title>
        <authorList>
            <person name="Jeong J.-H."/>
            <person name="Ryu S."/>
        </authorList>
    </citation>
    <scope>NUCLEOTIDE SEQUENCE</scope>
    <source>
        <strain evidence="3">MADBK_172401_WGS</strain>
        <tissue evidence="3">Digestive gland</tissue>
    </source>
</reference>
<dbReference type="InterPro" id="IPR051944">
    <property type="entry name" value="BEACH_domain_protein"/>
</dbReference>
<dbReference type="PANTHER" id="PTHR46108:SF4">
    <property type="entry name" value="BLUE CHEESE"/>
    <property type="match status" value="1"/>
</dbReference>
<gene>
    <name evidence="3" type="primary">WDFY3_0</name>
    <name evidence="3" type="ORF">GWK47_018799</name>
</gene>
<dbReference type="PANTHER" id="PTHR46108">
    <property type="entry name" value="BLUE CHEESE"/>
    <property type="match status" value="1"/>
</dbReference>
<keyword evidence="4" id="KW-1185">Reference proteome</keyword>
<dbReference type="InterPro" id="IPR056252">
    <property type="entry name" value="Alfy-like_Arm-like"/>
</dbReference>
<evidence type="ECO:0000259" key="2">
    <source>
        <dbReference type="Pfam" id="PF23295"/>
    </source>
</evidence>
<dbReference type="AlphaFoldDB" id="A0A8J4XQK9"/>
<proteinExistence type="predicted"/>
<dbReference type="OrthoDB" id="10018316at2759"/>
<dbReference type="Pfam" id="PF23295">
    <property type="entry name" value="Arm_4"/>
    <property type="match status" value="1"/>
</dbReference>
<sequence length="680" mass="75588">MNVMRKWWGSGSRVGGVLEGLDPANPPAAQQHLALGLMHLKKLFSEYSIPPHPLSEPEKEDKLYNMLPLFCKVFGASPASDLQEKFSEVIMFTQHVSKLMVTEIRRRASNQSTEAASCAIVRFLEIDSCEESSNGWMLLSTLNLLAAGAPQLIEVMTAASLPSTLVKCLYLFFDLPEYESPSTDVTTITTDKESTEFTPSERRILLQKVFVQVLVRLCSHTAPAEELARKDDLTLLFSAITSWCPQHNALWRKSAAEVLMTLSRHGLSQPVVSYIHNKGCVGLCVENMERGQDLSPLEIVEMFVTVFCFLKDSSEVSQTLLDDFRSSQGYAFLTEFLLRLEADKSDESREALRNLVLLVSSLSYCGYMELKPSSASVGSLFHIQGFSLPIPSGRDVLCSSKHVLFTFQEKYFQLLEFVVFQLKFVPCKELISLSILLKAQHSLPCSITCINTLLTILKHNAVFKDVYREVGLLEVLVTCLTRYHELLKTRPQQQDAAGCEGSEEEQLGFLVLEGLTYLLSGNSPNAAVFRDSGGAKCAVALVPFLECRLQALGVMQQLVLASGSDDDMGSLLGLLHSAPPTELQLKIDILKSLLVCLKESHRTRTVFRKVGGFLYVMSALVGLEGSLGDMLPCAWTAVASRLILTLLLNVFNTLTTAMRYEPANAKFFHQEVSGRVFYRR</sequence>
<dbReference type="SUPFAM" id="SSF48371">
    <property type="entry name" value="ARM repeat"/>
    <property type="match status" value="1"/>
</dbReference>
<accession>A0A8J4XQK9</accession>